<keyword evidence="4" id="KW-1003">Cell membrane</keyword>
<keyword evidence="5" id="KW-0812">Transmembrane</keyword>
<comment type="similarity">
    <text evidence="2">Belongs to the ABC transporter superfamily.</text>
</comment>
<organism evidence="11 12">
    <name type="scientific">Paenibacillus baekrokdamisoli</name>
    <dbReference type="NCBI Taxonomy" id="1712516"/>
    <lineage>
        <taxon>Bacteria</taxon>
        <taxon>Bacillati</taxon>
        <taxon>Bacillota</taxon>
        <taxon>Bacilli</taxon>
        <taxon>Bacillales</taxon>
        <taxon>Paenibacillaceae</taxon>
        <taxon>Paenibacillus</taxon>
    </lineage>
</organism>
<dbReference type="Proteomes" id="UP000275368">
    <property type="component" value="Chromosome"/>
</dbReference>
<dbReference type="InterPro" id="IPR027417">
    <property type="entry name" value="P-loop_NTPase"/>
</dbReference>
<keyword evidence="9" id="KW-1133">Transmembrane helix</keyword>
<dbReference type="Pfam" id="PF02361">
    <property type="entry name" value="CbiQ"/>
    <property type="match status" value="1"/>
</dbReference>
<dbReference type="SUPFAM" id="SSF52540">
    <property type="entry name" value="P-loop containing nucleoside triphosphate hydrolases"/>
    <property type="match status" value="1"/>
</dbReference>
<keyword evidence="3" id="KW-0813">Transport</keyword>
<dbReference type="Pfam" id="PF00005">
    <property type="entry name" value="ABC_tran"/>
    <property type="match status" value="1"/>
</dbReference>
<evidence type="ECO:0000256" key="3">
    <source>
        <dbReference type="ARBA" id="ARBA00022448"/>
    </source>
</evidence>
<proteinExistence type="inferred from homology"/>
<dbReference type="InterPro" id="IPR003339">
    <property type="entry name" value="ABC/ECF_trnsptr_transmembrane"/>
</dbReference>
<dbReference type="EMBL" id="AP019308">
    <property type="protein sequence ID" value="BBH20735.1"/>
    <property type="molecule type" value="Genomic_DNA"/>
</dbReference>
<protein>
    <submittedName>
        <fullName evidence="11">Uncharacterized protein</fullName>
    </submittedName>
</protein>
<dbReference type="SMART" id="SM00382">
    <property type="entry name" value="AAA"/>
    <property type="match status" value="1"/>
</dbReference>
<keyword evidence="7" id="KW-0067">ATP-binding</keyword>
<keyword evidence="6" id="KW-0547">Nucleotide-binding</keyword>
<dbReference type="PROSITE" id="PS50893">
    <property type="entry name" value="ABC_TRANSPORTER_2"/>
    <property type="match status" value="1"/>
</dbReference>
<evidence type="ECO:0000256" key="6">
    <source>
        <dbReference type="ARBA" id="ARBA00022741"/>
    </source>
</evidence>
<dbReference type="Gene3D" id="3.40.50.300">
    <property type="entry name" value="P-loop containing nucleotide triphosphate hydrolases"/>
    <property type="match status" value="1"/>
</dbReference>
<evidence type="ECO:0000313" key="12">
    <source>
        <dbReference type="Proteomes" id="UP000275368"/>
    </source>
</evidence>
<evidence type="ECO:0000256" key="9">
    <source>
        <dbReference type="ARBA" id="ARBA00022989"/>
    </source>
</evidence>
<dbReference type="PANTHER" id="PTHR43553">
    <property type="entry name" value="HEAVY METAL TRANSPORTER"/>
    <property type="match status" value="1"/>
</dbReference>
<evidence type="ECO:0000256" key="4">
    <source>
        <dbReference type="ARBA" id="ARBA00022475"/>
    </source>
</evidence>
<dbReference type="GO" id="GO:0005524">
    <property type="term" value="F:ATP binding"/>
    <property type="evidence" value="ECO:0007669"/>
    <property type="project" value="UniProtKB-KW"/>
</dbReference>
<evidence type="ECO:0000256" key="2">
    <source>
        <dbReference type="ARBA" id="ARBA00005417"/>
    </source>
</evidence>
<gene>
    <name evidence="11" type="ORF">Back11_20800</name>
</gene>
<keyword evidence="12" id="KW-1185">Reference proteome</keyword>
<sequence length="574" mass="64845">MNMTLRIRGLKLIEDQADTGIPPEKGQLELRLETGSITVLMGPNGVGKTRLMEITAGLRNPSEDLDIHYGNERLWVRNYLRINQRNPKALLAYSYSCQSPEEQLFARSVEDELNYVLKPYEIETDEKKQRMEEALQAVGWDVSKLSRDPYRMSGGERRRTALACLFAAPAAWLLLDEPTAGLDAGGHAQLSAQLQKCAAAGQGVLLISHESDWALGIADSILLMQMDGRIRKCSREQILAHPEWLEQAGMTVPAWLQIAHALWKKGIPADQIWNPAVLALGIASASHRDDTRQDERFKEQVKKEPFTNSKLLVDDRSNFYKTRVPSSSPLASFDPRAVWLSYLLLSSFMLMQRSWSGIAIITALTGLIIIVGRIRLQRWRGPIITLSFFTIMMAIFAGFTAPGDGTLWNTQAFLISIRSLLKPWLAMLVGLGLPLAVTPLRLRRSLEQLFSRRGRVPVLGMKIILTITLLLRFVPVLLMEWERFSRVSIARGKVTRNNWRGNITRIRDIAIPFMLSLFRLGDNVANALESRGVSMSRNPTLMKGNNWRKRDSLLLAVIIVLCLLLWWWAFHSAV</sequence>
<evidence type="ECO:0000256" key="1">
    <source>
        <dbReference type="ARBA" id="ARBA00004141"/>
    </source>
</evidence>
<keyword evidence="8" id="KW-1278">Translocase</keyword>
<evidence type="ECO:0000313" key="11">
    <source>
        <dbReference type="EMBL" id="BBH20735.1"/>
    </source>
</evidence>
<dbReference type="RefSeq" id="WP_164522757.1">
    <property type="nucleotide sequence ID" value="NZ_AP019308.1"/>
</dbReference>
<dbReference type="GO" id="GO:0043190">
    <property type="term" value="C:ATP-binding cassette (ABC) transporter complex"/>
    <property type="evidence" value="ECO:0007669"/>
    <property type="project" value="TreeGrafter"/>
</dbReference>
<dbReference type="InterPro" id="IPR015856">
    <property type="entry name" value="ABC_transpr_CbiO/EcfA_su"/>
</dbReference>
<accession>A0A3G9IX65</accession>
<dbReference type="KEGG" id="pbk:Back11_20800"/>
<evidence type="ECO:0000256" key="5">
    <source>
        <dbReference type="ARBA" id="ARBA00022692"/>
    </source>
</evidence>
<reference evidence="11 12" key="1">
    <citation type="submission" date="2018-11" db="EMBL/GenBank/DDBJ databases">
        <title>Complete genome sequence of Paenibacillus baekrokdamisoli strain KCTC 33723.</title>
        <authorList>
            <person name="Kang S.W."/>
            <person name="Lee K.C."/>
            <person name="Kim K.K."/>
            <person name="Kim J.S."/>
            <person name="Kim D.S."/>
            <person name="Ko S.H."/>
            <person name="Yang S.H."/>
            <person name="Lee J.S."/>
        </authorList>
    </citation>
    <scope>NUCLEOTIDE SEQUENCE [LARGE SCALE GENOMIC DNA]</scope>
    <source>
        <strain evidence="11 12">KCTC 33723</strain>
    </source>
</reference>
<keyword evidence="10" id="KW-0472">Membrane</keyword>
<evidence type="ECO:0000256" key="10">
    <source>
        <dbReference type="ARBA" id="ARBA00023136"/>
    </source>
</evidence>
<dbReference type="InterPro" id="IPR003593">
    <property type="entry name" value="AAA+_ATPase"/>
</dbReference>
<comment type="subcellular location">
    <subcellularLocation>
        <location evidence="1">Membrane</location>
        <topology evidence="1">Multi-pass membrane protein</topology>
    </subcellularLocation>
</comment>
<dbReference type="CDD" id="cd16914">
    <property type="entry name" value="EcfT"/>
    <property type="match status" value="1"/>
</dbReference>
<dbReference type="AlphaFoldDB" id="A0A3G9IX65"/>
<evidence type="ECO:0000256" key="8">
    <source>
        <dbReference type="ARBA" id="ARBA00022967"/>
    </source>
</evidence>
<dbReference type="InterPro" id="IPR050095">
    <property type="entry name" value="ECF_ABC_transporter_ATP-bd"/>
</dbReference>
<dbReference type="PANTHER" id="PTHR43553:SF24">
    <property type="entry name" value="ENERGY-COUPLING FACTOR TRANSPORTER ATP-BINDING PROTEIN ECFA1"/>
    <property type="match status" value="1"/>
</dbReference>
<dbReference type="InterPro" id="IPR003439">
    <property type="entry name" value="ABC_transporter-like_ATP-bd"/>
</dbReference>
<dbReference type="GO" id="GO:0016887">
    <property type="term" value="F:ATP hydrolysis activity"/>
    <property type="evidence" value="ECO:0007669"/>
    <property type="project" value="InterPro"/>
</dbReference>
<dbReference type="GO" id="GO:0042626">
    <property type="term" value="F:ATPase-coupled transmembrane transporter activity"/>
    <property type="evidence" value="ECO:0007669"/>
    <property type="project" value="TreeGrafter"/>
</dbReference>
<dbReference type="CDD" id="cd03225">
    <property type="entry name" value="ABC_cobalt_CbiO_domain1"/>
    <property type="match status" value="1"/>
</dbReference>
<evidence type="ECO:0000256" key="7">
    <source>
        <dbReference type="ARBA" id="ARBA00022840"/>
    </source>
</evidence>
<name>A0A3G9IX65_9BACL</name>